<keyword evidence="5 9" id="KW-0812">Transmembrane</keyword>
<comment type="subunit">
    <text evidence="4">Associates with the respiratory chain complex III/complex IV supercomplex.</text>
</comment>
<evidence type="ECO:0000256" key="1">
    <source>
        <dbReference type="ARBA" id="ARBA00002584"/>
    </source>
</evidence>
<evidence type="ECO:0000313" key="12">
    <source>
        <dbReference type="Proteomes" id="UP001305779"/>
    </source>
</evidence>
<dbReference type="PROSITE" id="PS51503">
    <property type="entry name" value="HIG1"/>
    <property type="match status" value="1"/>
</dbReference>
<accession>A0ABR0F2G8</accession>
<keyword evidence="12" id="KW-1185">Reference proteome</keyword>
<protein>
    <recommendedName>
        <fullName evidence="10">HIG1 domain-containing protein</fullName>
    </recommendedName>
</protein>
<evidence type="ECO:0000256" key="8">
    <source>
        <dbReference type="ARBA" id="ARBA00023136"/>
    </source>
</evidence>
<dbReference type="PANTHER" id="PTHR12297:SF3">
    <property type="entry name" value="HIG1 DOMAIN FAMILY MEMBER 1A"/>
    <property type="match status" value="1"/>
</dbReference>
<evidence type="ECO:0000256" key="5">
    <source>
        <dbReference type="ARBA" id="ARBA00022692"/>
    </source>
</evidence>
<keyword evidence="6 9" id="KW-1133">Transmembrane helix</keyword>
<reference evidence="11 12" key="1">
    <citation type="journal article" date="2023" name="G3 (Bethesda)">
        <title>A chromosome-level genome assembly of Zasmidium syzygii isolated from banana leaves.</title>
        <authorList>
            <person name="van Westerhoven A.C."/>
            <person name="Mehrabi R."/>
            <person name="Talebi R."/>
            <person name="Steentjes M.B.F."/>
            <person name="Corcolon B."/>
            <person name="Chong P.A."/>
            <person name="Kema G.H.J."/>
            <person name="Seidl M.F."/>
        </authorList>
    </citation>
    <scope>NUCLEOTIDE SEQUENCE [LARGE SCALE GENOMIC DNA]</scope>
    <source>
        <strain evidence="11 12">P124</strain>
    </source>
</reference>
<feature type="domain" description="HIG1" evidence="10">
    <location>
        <begin position="12"/>
        <end position="103"/>
    </location>
</feature>
<evidence type="ECO:0000256" key="6">
    <source>
        <dbReference type="ARBA" id="ARBA00022989"/>
    </source>
</evidence>
<comment type="similarity">
    <text evidence="3">Belongs to the RCF1 family.</text>
</comment>
<evidence type="ECO:0000256" key="9">
    <source>
        <dbReference type="SAM" id="Phobius"/>
    </source>
</evidence>
<dbReference type="InterPro" id="IPR050355">
    <property type="entry name" value="RCF1"/>
</dbReference>
<evidence type="ECO:0000256" key="7">
    <source>
        <dbReference type="ARBA" id="ARBA00023128"/>
    </source>
</evidence>
<comment type="function">
    <text evidence="1">Cytochrome c oxidase subunit which plays a role in assembly of respiratory supercomplexes.</text>
</comment>
<dbReference type="InterPro" id="IPR007667">
    <property type="entry name" value="Hypoxia_induced_domain"/>
</dbReference>
<proteinExistence type="inferred from homology"/>
<organism evidence="11 12">
    <name type="scientific">Zasmidium cellare</name>
    <name type="common">Wine cellar mold</name>
    <name type="synonym">Racodium cellare</name>
    <dbReference type="NCBI Taxonomy" id="395010"/>
    <lineage>
        <taxon>Eukaryota</taxon>
        <taxon>Fungi</taxon>
        <taxon>Dikarya</taxon>
        <taxon>Ascomycota</taxon>
        <taxon>Pezizomycotina</taxon>
        <taxon>Dothideomycetes</taxon>
        <taxon>Dothideomycetidae</taxon>
        <taxon>Mycosphaerellales</taxon>
        <taxon>Mycosphaerellaceae</taxon>
        <taxon>Zasmidium</taxon>
    </lineage>
</organism>
<keyword evidence="7" id="KW-0496">Mitochondrion</keyword>
<keyword evidence="8 9" id="KW-0472">Membrane</keyword>
<evidence type="ECO:0000259" key="10">
    <source>
        <dbReference type="PROSITE" id="PS51503"/>
    </source>
</evidence>
<feature type="transmembrane region" description="Helical" evidence="9">
    <location>
        <begin position="75"/>
        <end position="92"/>
    </location>
</feature>
<comment type="caution">
    <text evidence="11">The sequence shown here is derived from an EMBL/GenBank/DDBJ whole genome shotgun (WGS) entry which is preliminary data.</text>
</comment>
<name>A0ABR0F2G8_ZASCE</name>
<comment type="subcellular location">
    <subcellularLocation>
        <location evidence="2">Mitochondrion membrane</location>
    </subcellularLocation>
</comment>
<gene>
    <name evidence="11" type="ORF">PRZ48_001879</name>
</gene>
<evidence type="ECO:0000256" key="3">
    <source>
        <dbReference type="ARBA" id="ARBA00009366"/>
    </source>
</evidence>
<dbReference type="EMBL" id="JAXOVC010000001">
    <property type="protein sequence ID" value="KAK4508141.1"/>
    <property type="molecule type" value="Genomic_DNA"/>
</dbReference>
<dbReference type="Pfam" id="PF04588">
    <property type="entry name" value="HIG_1_N"/>
    <property type="match status" value="1"/>
</dbReference>
<sequence length="207" mass="24302">MSVPGNINTAPPPSSFDEETEFYEESRWQKLRRRLVEEPLIPLGCALTCWALYEATKSIRTGDKHRTNRMFRRRIYAQGFTILAMVGGSVYWEGDRSKRRQYDALVDEKKKKEKHEAWIKELEVREEEEKELRQLRDRLIKGKVAEKQQFGEGERRALEDQVKKNAGQEKGGFGEVRSVLEGSERRGRIFEAARDLWESRRQVGKKL</sequence>
<dbReference type="Gene3D" id="6.10.140.1320">
    <property type="match status" value="1"/>
</dbReference>
<evidence type="ECO:0000313" key="11">
    <source>
        <dbReference type="EMBL" id="KAK4508141.1"/>
    </source>
</evidence>
<dbReference type="PANTHER" id="PTHR12297">
    <property type="entry name" value="HYPOXIA-INDUCBILE GENE 1 HIG1 -RELATED"/>
    <property type="match status" value="1"/>
</dbReference>
<dbReference type="Proteomes" id="UP001305779">
    <property type="component" value="Unassembled WGS sequence"/>
</dbReference>
<evidence type="ECO:0000256" key="2">
    <source>
        <dbReference type="ARBA" id="ARBA00004325"/>
    </source>
</evidence>
<evidence type="ECO:0000256" key="4">
    <source>
        <dbReference type="ARBA" id="ARBA00011565"/>
    </source>
</evidence>